<accession>A0A161UC78</accession>
<evidence type="ECO:0000256" key="1">
    <source>
        <dbReference type="ARBA" id="ARBA00023015"/>
    </source>
</evidence>
<keyword evidence="1" id="KW-0805">Transcription regulation</keyword>
<dbReference type="InterPro" id="IPR054015">
    <property type="entry name" value="ExsA-like_N"/>
</dbReference>
<keyword evidence="6" id="KW-1185">Reference proteome</keyword>
<dbReference type="Pfam" id="PF12833">
    <property type="entry name" value="HTH_18"/>
    <property type="match status" value="1"/>
</dbReference>
<evidence type="ECO:0000313" key="6">
    <source>
        <dbReference type="Proteomes" id="UP000076630"/>
    </source>
</evidence>
<dbReference type="PANTHER" id="PTHR43280:SF2">
    <property type="entry name" value="HTH-TYPE TRANSCRIPTIONAL REGULATOR EXSA"/>
    <property type="match status" value="1"/>
</dbReference>
<proteinExistence type="predicted"/>
<gene>
    <name evidence="5" type="ORF">AV926_02755</name>
</gene>
<dbReference type="GO" id="GO:0003700">
    <property type="term" value="F:DNA-binding transcription factor activity"/>
    <property type="evidence" value="ECO:0007669"/>
    <property type="project" value="InterPro"/>
</dbReference>
<dbReference type="Pfam" id="PF22200">
    <property type="entry name" value="ExsA_N"/>
    <property type="match status" value="1"/>
</dbReference>
<evidence type="ECO:0000256" key="2">
    <source>
        <dbReference type="ARBA" id="ARBA00023125"/>
    </source>
</evidence>
<dbReference type="AlphaFoldDB" id="A0A161UC78"/>
<dbReference type="EMBL" id="LQNU01000032">
    <property type="protein sequence ID" value="KZE84063.1"/>
    <property type="molecule type" value="Genomic_DNA"/>
</dbReference>
<evidence type="ECO:0000256" key="3">
    <source>
        <dbReference type="ARBA" id="ARBA00023163"/>
    </source>
</evidence>
<dbReference type="SMART" id="SM00342">
    <property type="entry name" value="HTH_ARAC"/>
    <property type="match status" value="1"/>
</dbReference>
<comment type="caution">
    <text evidence="5">The sequence shown here is derived from an EMBL/GenBank/DDBJ whole genome shotgun (WGS) entry which is preliminary data.</text>
</comment>
<dbReference type="GO" id="GO:0043565">
    <property type="term" value="F:sequence-specific DNA binding"/>
    <property type="evidence" value="ECO:0007669"/>
    <property type="project" value="InterPro"/>
</dbReference>
<dbReference type="RefSeq" id="WP_038988114.1">
    <property type="nucleotide sequence ID" value="NZ_JWJO01000078.1"/>
</dbReference>
<keyword evidence="2" id="KW-0238">DNA-binding</keyword>
<feature type="domain" description="HTH araC/xylS-type" evidence="4">
    <location>
        <begin position="167"/>
        <end position="262"/>
    </location>
</feature>
<evidence type="ECO:0000259" key="4">
    <source>
        <dbReference type="PROSITE" id="PS01124"/>
    </source>
</evidence>
<name>A0A161UC78_9FLAO</name>
<dbReference type="PANTHER" id="PTHR43280">
    <property type="entry name" value="ARAC-FAMILY TRANSCRIPTIONAL REGULATOR"/>
    <property type="match status" value="1"/>
</dbReference>
<sequence>MTLHDDLYGIQKSCYSQNTKTGEYFVKENGISYIVSGELEAFDGKTVHRYKKGDIVLYKKNTLIRFVKYAQPTNVFEAISVVFDDTLLQEYAQRYHICCAQLPEQSLYKVKSDILLNAYFTSLKSYFSREITPALAQLKKEEAIHLLLLHNETYKNVLFHFATPGKIDLEAFMNNNFRFNVPLSQLAFLTGRSLATFKRDFEKVFKTSPNKWIQQKRLEEAYYLLENKKMKTKDVYLEVGFETLSHFSYAFKKHFGIAPSNV</sequence>
<reference evidence="5 6" key="1">
    <citation type="submission" date="2016-01" db="EMBL/GenBank/DDBJ databases">
        <title>Whole genome sequencing of Myroides marinus L41.</title>
        <authorList>
            <person name="Hong K.W."/>
        </authorList>
    </citation>
    <scope>NUCLEOTIDE SEQUENCE [LARGE SCALE GENOMIC DNA]</scope>
    <source>
        <strain evidence="5 6">L41</strain>
    </source>
</reference>
<dbReference type="OrthoDB" id="4480133at2"/>
<dbReference type="SUPFAM" id="SSF46689">
    <property type="entry name" value="Homeodomain-like"/>
    <property type="match status" value="1"/>
</dbReference>
<dbReference type="Proteomes" id="UP000076630">
    <property type="component" value="Unassembled WGS sequence"/>
</dbReference>
<organism evidence="5 6">
    <name type="scientific">Myroides marinus</name>
    <dbReference type="NCBI Taxonomy" id="703342"/>
    <lineage>
        <taxon>Bacteria</taxon>
        <taxon>Pseudomonadati</taxon>
        <taxon>Bacteroidota</taxon>
        <taxon>Flavobacteriia</taxon>
        <taxon>Flavobacteriales</taxon>
        <taxon>Flavobacteriaceae</taxon>
        <taxon>Myroides</taxon>
    </lineage>
</organism>
<protein>
    <submittedName>
        <fullName evidence="5">AraC family transcriptional regulator</fullName>
    </submittedName>
</protein>
<dbReference type="InterPro" id="IPR018060">
    <property type="entry name" value="HTH_AraC"/>
</dbReference>
<dbReference type="PROSITE" id="PS01124">
    <property type="entry name" value="HTH_ARAC_FAMILY_2"/>
    <property type="match status" value="1"/>
</dbReference>
<keyword evidence="3" id="KW-0804">Transcription</keyword>
<evidence type="ECO:0000313" key="5">
    <source>
        <dbReference type="EMBL" id="KZE84063.1"/>
    </source>
</evidence>
<dbReference type="InterPro" id="IPR009057">
    <property type="entry name" value="Homeodomain-like_sf"/>
</dbReference>
<dbReference type="Gene3D" id="1.10.10.60">
    <property type="entry name" value="Homeodomain-like"/>
    <property type="match status" value="1"/>
</dbReference>